<protein>
    <recommendedName>
        <fullName evidence="1">DUF4382 domain-containing protein</fullName>
    </recommendedName>
</protein>
<evidence type="ECO:0000313" key="3">
    <source>
        <dbReference type="Proteomes" id="UP000199564"/>
    </source>
</evidence>
<dbReference type="InterPro" id="IPR013784">
    <property type="entry name" value="Carb-bd-like_fold"/>
</dbReference>
<dbReference type="Gene3D" id="2.60.40.1120">
    <property type="entry name" value="Carboxypeptidase-like, regulatory domain"/>
    <property type="match status" value="1"/>
</dbReference>
<dbReference type="STRING" id="226506.SAMN04488519_105140"/>
<dbReference type="GO" id="GO:0030246">
    <property type="term" value="F:carbohydrate binding"/>
    <property type="evidence" value="ECO:0007669"/>
    <property type="project" value="InterPro"/>
</dbReference>
<proteinExistence type="predicted"/>
<dbReference type="PROSITE" id="PS51257">
    <property type="entry name" value="PROKAR_LIPOPROTEIN"/>
    <property type="match status" value="1"/>
</dbReference>
<gene>
    <name evidence="2" type="ORF">SAMN04488519_105140</name>
</gene>
<dbReference type="InterPro" id="IPR025491">
    <property type="entry name" value="DUF4382"/>
</dbReference>
<sequence length="266" mass="29487">MDKSAYFFFFSALTLLFGACDGIADRQEGLLNLVLVDAPPAYDSVFVEILGVDVSMNVQGRESTQEVFFIPYELGNKQVKVSDLVGGEVLLLGRSPLPVGQITQLAVRLGTRNFLWERENRYALNYADGVSEVVVLPLSLNIETGFSYDVILDFDLEKSIQTISTNPLRLNFTPSIDLVIPGNLGEIRGTFSQNQLRPAIFAIANGDSTSTHANSSGTYLFRLPEGTYTLYFDPKNQNFLPDTLLNVEVEAGETLTLDRLTFRVRP</sequence>
<dbReference type="AlphaFoldDB" id="A0A1I5G095"/>
<name>A0A1I5G095_9BACT</name>
<accession>A0A1I5G095</accession>
<dbReference type="SUPFAM" id="SSF49452">
    <property type="entry name" value="Starch-binding domain-like"/>
    <property type="match status" value="1"/>
</dbReference>
<evidence type="ECO:0000259" key="1">
    <source>
        <dbReference type="Pfam" id="PF14321"/>
    </source>
</evidence>
<dbReference type="RefSeq" id="WP_175557880.1">
    <property type="nucleotide sequence ID" value="NZ_FOVW01000005.1"/>
</dbReference>
<feature type="domain" description="DUF4382" evidence="1">
    <location>
        <begin position="29"/>
        <end position="166"/>
    </location>
</feature>
<keyword evidence="3" id="KW-1185">Reference proteome</keyword>
<dbReference type="Proteomes" id="UP000199564">
    <property type="component" value="Unassembled WGS sequence"/>
</dbReference>
<reference evidence="3" key="1">
    <citation type="submission" date="2016-10" db="EMBL/GenBank/DDBJ databases">
        <authorList>
            <person name="Varghese N."/>
            <person name="Submissions S."/>
        </authorList>
    </citation>
    <scope>NUCLEOTIDE SEQUENCE [LARGE SCALE GENOMIC DNA]</scope>
    <source>
        <strain evidence="3">DSM 15282</strain>
    </source>
</reference>
<dbReference type="EMBL" id="FOVW01000005">
    <property type="protein sequence ID" value="SFO29437.1"/>
    <property type="molecule type" value="Genomic_DNA"/>
</dbReference>
<dbReference type="Pfam" id="PF14321">
    <property type="entry name" value="DUF4382"/>
    <property type="match status" value="1"/>
</dbReference>
<organism evidence="2 3">
    <name type="scientific">Algoriphagus ornithinivorans</name>
    <dbReference type="NCBI Taxonomy" id="226506"/>
    <lineage>
        <taxon>Bacteria</taxon>
        <taxon>Pseudomonadati</taxon>
        <taxon>Bacteroidota</taxon>
        <taxon>Cytophagia</taxon>
        <taxon>Cytophagales</taxon>
        <taxon>Cyclobacteriaceae</taxon>
        <taxon>Algoriphagus</taxon>
    </lineage>
</organism>
<evidence type="ECO:0000313" key="2">
    <source>
        <dbReference type="EMBL" id="SFO29437.1"/>
    </source>
</evidence>